<dbReference type="AlphaFoldDB" id="A0A1I6LBA9"/>
<dbReference type="Gene3D" id="3.40.50.1820">
    <property type="entry name" value="alpha/beta hydrolase"/>
    <property type="match status" value="1"/>
</dbReference>
<dbReference type="OrthoDB" id="9771666at2"/>
<proteinExistence type="predicted"/>
<dbReference type="InterPro" id="IPR049492">
    <property type="entry name" value="BD-FAE-like_dom"/>
</dbReference>
<keyword evidence="5" id="KW-1185">Reference proteome</keyword>
<gene>
    <name evidence="4" type="ORF">SAMN05192580_2513</name>
</gene>
<sequence length="296" mass="30657">MIRRLAAALLAGVPAACSPLGLFATLVPQDRAVRVARDVAYGAGERRRLDVYAPRARGGRARPVIVFFYGGSWASGSRRDYGWVGRALAAQGFVVAVPDYRLVPEGRYPGFVEDGAAAVAYVRGHAAAWGGDGGRILLAGHSAGAYIAAMLAVDPRWLGDGRTAVRGLIGLAGPYDFAPFDVAASRAAFGHWPDAAETQPVSHAGAGDPPALLLSGADDRTVQPRNTQALAARLRAGGVAAEVKLYPGIAHVGILTALARPLRGRAPVLRDMAAFAHRVTAGAAPQATSNGTPEAD</sequence>
<dbReference type="STRING" id="1166337.SAMN05192580_2513"/>
<reference evidence="4 5" key="1">
    <citation type="submission" date="2016-10" db="EMBL/GenBank/DDBJ databases">
        <authorList>
            <person name="de Groot N.N."/>
        </authorList>
    </citation>
    <scope>NUCLEOTIDE SEQUENCE [LARGE SCALE GENOMIC DNA]</scope>
    <source>
        <strain evidence="4 5">S5-249</strain>
    </source>
</reference>
<dbReference type="SUPFAM" id="SSF53474">
    <property type="entry name" value="alpha/beta-Hydrolases"/>
    <property type="match status" value="1"/>
</dbReference>
<protein>
    <submittedName>
        <fullName evidence="4">Acetyl esterase/lipase</fullName>
    </submittedName>
</protein>
<keyword evidence="1" id="KW-0378">Hydrolase</keyword>
<name>A0A1I6LBA9_9SPHN</name>
<organism evidence="4 5">
    <name type="scientific">Sphingomonas jatrophae</name>
    <dbReference type="NCBI Taxonomy" id="1166337"/>
    <lineage>
        <taxon>Bacteria</taxon>
        <taxon>Pseudomonadati</taxon>
        <taxon>Pseudomonadota</taxon>
        <taxon>Alphaproteobacteria</taxon>
        <taxon>Sphingomonadales</taxon>
        <taxon>Sphingomonadaceae</taxon>
        <taxon>Sphingomonas</taxon>
    </lineage>
</organism>
<accession>A0A1I6LBA9</accession>
<evidence type="ECO:0000259" key="3">
    <source>
        <dbReference type="Pfam" id="PF20434"/>
    </source>
</evidence>
<dbReference type="Proteomes" id="UP000198824">
    <property type="component" value="Unassembled WGS sequence"/>
</dbReference>
<dbReference type="PANTHER" id="PTHR48081:SF9">
    <property type="entry name" value="CARBOXYLESTERASE"/>
    <property type="match status" value="1"/>
</dbReference>
<feature type="chain" id="PRO_5011516357" evidence="2">
    <location>
        <begin position="25"/>
        <end position="296"/>
    </location>
</feature>
<dbReference type="EMBL" id="FOZG01000002">
    <property type="protein sequence ID" value="SFS00490.1"/>
    <property type="molecule type" value="Genomic_DNA"/>
</dbReference>
<dbReference type="Pfam" id="PF20434">
    <property type="entry name" value="BD-FAE"/>
    <property type="match status" value="1"/>
</dbReference>
<dbReference type="InterPro" id="IPR029058">
    <property type="entry name" value="AB_hydrolase_fold"/>
</dbReference>
<evidence type="ECO:0000256" key="1">
    <source>
        <dbReference type="ARBA" id="ARBA00022801"/>
    </source>
</evidence>
<dbReference type="RefSeq" id="WP_093315013.1">
    <property type="nucleotide sequence ID" value="NZ_FOZG01000002.1"/>
</dbReference>
<evidence type="ECO:0000256" key="2">
    <source>
        <dbReference type="SAM" id="SignalP"/>
    </source>
</evidence>
<dbReference type="PANTHER" id="PTHR48081">
    <property type="entry name" value="AB HYDROLASE SUPERFAMILY PROTEIN C4A8.06C"/>
    <property type="match status" value="1"/>
</dbReference>
<feature type="signal peptide" evidence="2">
    <location>
        <begin position="1"/>
        <end position="24"/>
    </location>
</feature>
<feature type="domain" description="BD-FAE-like" evidence="3">
    <location>
        <begin position="49"/>
        <end position="234"/>
    </location>
</feature>
<dbReference type="GO" id="GO:0016787">
    <property type="term" value="F:hydrolase activity"/>
    <property type="evidence" value="ECO:0007669"/>
    <property type="project" value="UniProtKB-KW"/>
</dbReference>
<evidence type="ECO:0000313" key="5">
    <source>
        <dbReference type="Proteomes" id="UP000198824"/>
    </source>
</evidence>
<keyword evidence="2" id="KW-0732">Signal</keyword>
<dbReference type="InterPro" id="IPR050300">
    <property type="entry name" value="GDXG_lipolytic_enzyme"/>
</dbReference>
<evidence type="ECO:0000313" key="4">
    <source>
        <dbReference type="EMBL" id="SFS00490.1"/>
    </source>
</evidence>